<keyword evidence="2" id="KW-1185">Reference proteome</keyword>
<dbReference type="Proteomes" id="UP001186974">
    <property type="component" value="Unassembled WGS sequence"/>
</dbReference>
<dbReference type="EMBL" id="JAWDJW010010292">
    <property type="protein sequence ID" value="KAK3048284.1"/>
    <property type="molecule type" value="Genomic_DNA"/>
</dbReference>
<name>A0ACC3CX11_9PEZI</name>
<evidence type="ECO:0000313" key="1">
    <source>
        <dbReference type="EMBL" id="KAK3048284.1"/>
    </source>
</evidence>
<comment type="caution">
    <text evidence="1">The sequence shown here is derived from an EMBL/GenBank/DDBJ whole genome shotgun (WGS) entry which is preliminary data.</text>
</comment>
<gene>
    <name evidence="1" type="ORF">LTS18_012980</name>
</gene>
<feature type="non-terminal residue" evidence="1">
    <location>
        <position position="347"/>
    </location>
</feature>
<proteinExistence type="predicted"/>
<reference evidence="1" key="1">
    <citation type="submission" date="2024-09" db="EMBL/GenBank/DDBJ databases">
        <title>Black Yeasts Isolated from many extreme environments.</title>
        <authorList>
            <person name="Coleine C."/>
            <person name="Stajich J.E."/>
            <person name="Selbmann L."/>
        </authorList>
    </citation>
    <scope>NUCLEOTIDE SEQUENCE</scope>
    <source>
        <strain evidence="1">CCFEE 5737</strain>
    </source>
</reference>
<protein>
    <submittedName>
        <fullName evidence="1">Uncharacterized protein</fullName>
    </submittedName>
</protein>
<accession>A0ACC3CX11</accession>
<evidence type="ECO:0000313" key="2">
    <source>
        <dbReference type="Proteomes" id="UP001186974"/>
    </source>
</evidence>
<organism evidence="1 2">
    <name type="scientific">Coniosporium uncinatum</name>
    <dbReference type="NCBI Taxonomy" id="93489"/>
    <lineage>
        <taxon>Eukaryota</taxon>
        <taxon>Fungi</taxon>
        <taxon>Dikarya</taxon>
        <taxon>Ascomycota</taxon>
        <taxon>Pezizomycotina</taxon>
        <taxon>Dothideomycetes</taxon>
        <taxon>Dothideomycetes incertae sedis</taxon>
        <taxon>Coniosporium</taxon>
    </lineage>
</organism>
<sequence length="347" mass="39660">MVLPESRDWIEDESRRRLFWMVYLLDRYATIATAFEFALDVKEIDRKLPCRDDLFARNQAVETRWFKTSERDDYSIDRPENLGSFSYYIEIIGILSKIHQFLKKPTDIGSLSDVEQWQREFRELDGALSTWKFSLPNEYGNMSRVFNQSSGNKIVNCGWVMLHAAFHTTVIRLHSSAAYPTTRSPIFTPSYSAAQRCLGAAESIGALCEYVRSNGMLDKLGPPYCFSVWVAARLLLVHGSTIDHQINPAINPLVDTLREMADHWSVAGRYASLLQRVLDEYKESEHEPAALDGSRETPSTVKILADMRRTAFDLDFLISRQPRQQKAVGLTAMTSSRTPAPNELEYL</sequence>